<gene>
    <name evidence="2" type="ORF">ACFOE0_11170</name>
</gene>
<proteinExistence type="predicted"/>
<feature type="chain" id="PRO_5046123452" evidence="1">
    <location>
        <begin position="23"/>
        <end position="350"/>
    </location>
</feature>
<protein>
    <submittedName>
        <fullName evidence="2">Porin</fullName>
    </submittedName>
</protein>
<evidence type="ECO:0000256" key="1">
    <source>
        <dbReference type="SAM" id="SignalP"/>
    </source>
</evidence>
<name>A0ABV7GI51_9GAMM</name>
<organism evidence="2 3">
    <name type="scientific">Shewanella submarina</name>
    <dbReference type="NCBI Taxonomy" id="2016376"/>
    <lineage>
        <taxon>Bacteria</taxon>
        <taxon>Pseudomonadati</taxon>
        <taxon>Pseudomonadota</taxon>
        <taxon>Gammaproteobacteria</taxon>
        <taxon>Alteromonadales</taxon>
        <taxon>Shewanellaceae</taxon>
        <taxon>Shewanella</taxon>
    </lineage>
</organism>
<dbReference type="EMBL" id="JBHRTD010000012">
    <property type="protein sequence ID" value="MFC3138747.1"/>
    <property type="molecule type" value="Genomic_DNA"/>
</dbReference>
<keyword evidence="1" id="KW-0732">Signal</keyword>
<dbReference type="RefSeq" id="WP_248935934.1">
    <property type="nucleotide sequence ID" value="NZ_JAKILF010000003.1"/>
</dbReference>
<reference evidence="3" key="1">
    <citation type="journal article" date="2019" name="Int. J. Syst. Evol. Microbiol.">
        <title>The Global Catalogue of Microorganisms (GCM) 10K type strain sequencing project: providing services to taxonomists for standard genome sequencing and annotation.</title>
        <authorList>
            <consortium name="The Broad Institute Genomics Platform"/>
            <consortium name="The Broad Institute Genome Sequencing Center for Infectious Disease"/>
            <person name="Wu L."/>
            <person name="Ma J."/>
        </authorList>
    </citation>
    <scope>NUCLEOTIDE SEQUENCE [LARGE SCALE GENOMIC DNA]</scope>
    <source>
        <strain evidence="3">KCTC 52277</strain>
    </source>
</reference>
<keyword evidence="3" id="KW-1185">Reference proteome</keyword>
<dbReference type="Proteomes" id="UP001595621">
    <property type="component" value="Unassembled WGS sequence"/>
</dbReference>
<dbReference type="SUPFAM" id="SSF56935">
    <property type="entry name" value="Porins"/>
    <property type="match status" value="1"/>
</dbReference>
<sequence>MLRKTTIALALSSSFLPCLVQAATIYDKDNGDYLNLYGEVGVGGHIGTNSDYNHDEFYDTKSYVDDSFATLGIAGQESKFLYRLELDYQRENWLGGSGEFALDIDKLYVGYAITENQWIELGLTDTAFDDYDHYGDFTFNKAVETGEAGDQENTIKYQGEFEYIRVGASYSYEGEHKNGTFQGDIVNAYAGVFTDIFSFVVGLEGRGGSDGISKYGEQQLLGLGARLKVLPDLQIGFNGFIEDEDMATHRSGDTYMEYETFRNYGATLSAKYDWNEALEVIASANYEEYENWDIESPNYDYEELPPVFGKERTWGSLGFNYRPGQNIVLSVEGRVGEAPEAAYAYVRMYF</sequence>
<feature type="signal peptide" evidence="1">
    <location>
        <begin position="1"/>
        <end position="22"/>
    </location>
</feature>
<comment type="caution">
    <text evidence="2">The sequence shown here is derived from an EMBL/GenBank/DDBJ whole genome shotgun (WGS) entry which is preliminary data.</text>
</comment>
<evidence type="ECO:0000313" key="3">
    <source>
        <dbReference type="Proteomes" id="UP001595621"/>
    </source>
</evidence>
<evidence type="ECO:0000313" key="2">
    <source>
        <dbReference type="EMBL" id="MFC3138747.1"/>
    </source>
</evidence>
<accession>A0ABV7GI51</accession>